<comment type="caution">
    <text evidence="1">The sequence shown here is derived from an EMBL/GenBank/DDBJ whole genome shotgun (WGS) entry which is preliminary data.</text>
</comment>
<proteinExistence type="predicted"/>
<accession>A0A8H4QAL2</accession>
<sequence>MLPRLSLAELVPFTDSLTEGQGYNTFIRSGCTHKAVISKDKSSPKDDGGYDVTYVAEKMESYKQFLSSIDVNIAASMGVADPSEDVSGRFSASFLNKNEFESSFLTYLVKVDVRRQPTGKKEFSFNPLAIPNSSADIHSTYCDRFISGFVAGGALFARVSIMVENQAKQTEVSQSVEAAFKMYGSEVKVTESIEHNVTQIHRDAQVRVYLHYVGAPPEGRNGTEGADGEGSMSAGKEELLHLKDLADKFLANAKNHNWKRLAILDRYTNVPEFDKVFRGVQPLDYAGAIDRSNDVFNDFTTYLGLQSMIRGIDQQHYLDGRGGRERLDDDCSDNLEKLRSWVKDVTKDPDKSKTKPPVDDPDSFRAKIVQAVRGKVYIAQRLTLANGEKTDIFDTKLRWGATERFRMEAYDFGDVQGTKKISFGIKKEEDDIKCEIVMGRDVTAGYKLESQFWAFDSWIAGVDVAVDILVIPSESIVDLGFHNASQHVGTMKRRSQLERRGRLKGRQFVMRPFRLYGKFV</sequence>
<protein>
    <recommendedName>
        <fullName evidence="3">MACPF domain-containing protein</fullName>
    </recommendedName>
</protein>
<keyword evidence="2" id="KW-1185">Reference proteome</keyword>
<dbReference type="Proteomes" id="UP000562929">
    <property type="component" value="Unassembled WGS sequence"/>
</dbReference>
<reference evidence="1 2" key="1">
    <citation type="journal article" date="2020" name="G3 (Bethesda)">
        <title>Genetic Underpinnings of Host Manipulation by Ophiocordyceps as Revealed by Comparative Transcriptomics.</title>
        <authorList>
            <person name="Will I."/>
            <person name="Das B."/>
            <person name="Trinh T."/>
            <person name="Brachmann A."/>
            <person name="Ohm R.A."/>
            <person name="de Bekker C."/>
        </authorList>
    </citation>
    <scope>NUCLEOTIDE SEQUENCE [LARGE SCALE GENOMIC DNA]</scope>
    <source>
        <strain evidence="1 2">EC05</strain>
    </source>
</reference>
<evidence type="ECO:0000313" key="1">
    <source>
        <dbReference type="EMBL" id="KAF4592202.1"/>
    </source>
</evidence>
<organism evidence="1 2">
    <name type="scientific">Ophiocordyceps camponoti-floridani</name>
    <dbReference type="NCBI Taxonomy" id="2030778"/>
    <lineage>
        <taxon>Eukaryota</taxon>
        <taxon>Fungi</taxon>
        <taxon>Dikarya</taxon>
        <taxon>Ascomycota</taxon>
        <taxon>Pezizomycotina</taxon>
        <taxon>Sordariomycetes</taxon>
        <taxon>Hypocreomycetidae</taxon>
        <taxon>Hypocreales</taxon>
        <taxon>Ophiocordycipitaceae</taxon>
        <taxon>Ophiocordyceps</taxon>
    </lineage>
</organism>
<dbReference type="AlphaFoldDB" id="A0A8H4QAL2"/>
<evidence type="ECO:0000313" key="2">
    <source>
        <dbReference type="Proteomes" id="UP000562929"/>
    </source>
</evidence>
<gene>
    <name evidence="1" type="ORF">GQ602_002501</name>
</gene>
<name>A0A8H4QAL2_9HYPO</name>
<dbReference type="EMBL" id="JAACLJ010000002">
    <property type="protein sequence ID" value="KAF4592202.1"/>
    <property type="molecule type" value="Genomic_DNA"/>
</dbReference>
<evidence type="ECO:0008006" key="3">
    <source>
        <dbReference type="Google" id="ProtNLM"/>
    </source>
</evidence>
<dbReference type="OrthoDB" id="3231004at2759"/>